<dbReference type="Gene3D" id="1.10.10.10">
    <property type="entry name" value="Winged helix-like DNA-binding domain superfamily/Winged helix DNA-binding domain"/>
    <property type="match status" value="1"/>
</dbReference>
<comment type="caution">
    <text evidence="6">The sequence shown here is derived from an EMBL/GenBank/DDBJ whole genome shotgun (WGS) entry which is preliminary data.</text>
</comment>
<dbReference type="SUPFAM" id="SSF46785">
    <property type="entry name" value="Winged helix' DNA-binding domain"/>
    <property type="match status" value="1"/>
</dbReference>
<sequence>MSGSSNLDTLSGLVALVSAVQTGSFSAAGRELGLSGSAVGKAISRLEGRMSAKLFYRTTRSLTLTQEGQVVWSHATAILAHLKEAETELAEFAGSARGRLQVSLPTVLGRRYVIPRLAEFTAAYPEVELDVRLDDTKVKVVENGYDVVLRLGELEDSSLKARRLGVHSFVTCASPAYLAERGRPRAPEDLRDHRCVHFRFPTTGLPEVWAFTEQAEIAGKPFLVLDDGEALLHAALSGLGIVQAPSYLVSSDIAAGRLEPVLSAYATPRGGVWLVFPPLDRMPIRTRVFCDFVCAAVGDVVCAS</sequence>
<proteinExistence type="inferred from homology"/>
<name>A0A934IQY9_9HYPH</name>
<dbReference type="InterPro" id="IPR036390">
    <property type="entry name" value="WH_DNA-bd_sf"/>
</dbReference>
<dbReference type="CDD" id="cd08422">
    <property type="entry name" value="PBP2_CrgA_like"/>
    <property type="match status" value="1"/>
</dbReference>
<dbReference type="RefSeq" id="WP_198882912.1">
    <property type="nucleotide sequence ID" value="NZ_JAEKJA010000012.1"/>
</dbReference>
<keyword evidence="7" id="KW-1185">Reference proteome</keyword>
<evidence type="ECO:0000256" key="2">
    <source>
        <dbReference type="ARBA" id="ARBA00023015"/>
    </source>
</evidence>
<keyword evidence="3" id="KW-0238">DNA-binding</keyword>
<evidence type="ECO:0000256" key="1">
    <source>
        <dbReference type="ARBA" id="ARBA00009437"/>
    </source>
</evidence>
<dbReference type="Gene3D" id="3.40.190.290">
    <property type="match status" value="1"/>
</dbReference>
<dbReference type="Pfam" id="PF03466">
    <property type="entry name" value="LysR_substrate"/>
    <property type="match status" value="1"/>
</dbReference>
<accession>A0A934IQY9</accession>
<protein>
    <submittedName>
        <fullName evidence="6">LysR family transcriptional regulator</fullName>
    </submittedName>
</protein>
<dbReference type="InterPro" id="IPR036388">
    <property type="entry name" value="WH-like_DNA-bd_sf"/>
</dbReference>
<reference evidence="6" key="1">
    <citation type="submission" date="2020-12" db="EMBL/GenBank/DDBJ databases">
        <title>Bacterial taxonomy.</title>
        <authorList>
            <person name="Pan X."/>
        </authorList>
    </citation>
    <scope>NUCLEOTIDE SEQUENCE</scope>
    <source>
        <strain evidence="6">B2012</strain>
    </source>
</reference>
<organism evidence="6 7">
    <name type="scientific">Acuticoccus mangrovi</name>
    <dbReference type="NCBI Taxonomy" id="2796142"/>
    <lineage>
        <taxon>Bacteria</taxon>
        <taxon>Pseudomonadati</taxon>
        <taxon>Pseudomonadota</taxon>
        <taxon>Alphaproteobacteria</taxon>
        <taxon>Hyphomicrobiales</taxon>
        <taxon>Amorphaceae</taxon>
        <taxon>Acuticoccus</taxon>
    </lineage>
</organism>
<feature type="domain" description="HTH lysR-type" evidence="5">
    <location>
        <begin position="8"/>
        <end position="65"/>
    </location>
</feature>
<dbReference type="InterPro" id="IPR000847">
    <property type="entry name" value="LysR_HTH_N"/>
</dbReference>
<dbReference type="InterPro" id="IPR058163">
    <property type="entry name" value="LysR-type_TF_proteobact-type"/>
</dbReference>
<comment type="similarity">
    <text evidence="1">Belongs to the LysR transcriptional regulatory family.</text>
</comment>
<evidence type="ECO:0000256" key="3">
    <source>
        <dbReference type="ARBA" id="ARBA00023125"/>
    </source>
</evidence>
<dbReference type="PANTHER" id="PTHR30537">
    <property type="entry name" value="HTH-TYPE TRANSCRIPTIONAL REGULATOR"/>
    <property type="match status" value="1"/>
</dbReference>
<gene>
    <name evidence="6" type="ORF">JCR33_14975</name>
</gene>
<evidence type="ECO:0000313" key="6">
    <source>
        <dbReference type="EMBL" id="MBJ3777008.1"/>
    </source>
</evidence>
<dbReference type="SUPFAM" id="SSF53850">
    <property type="entry name" value="Periplasmic binding protein-like II"/>
    <property type="match status" value="1"/>
</dbReference>
<dbReference type="EMBL" id="JAEKJA010000012">
    <property type="protein sequence ID" value="MBJ3777008.1"/>
    <property type="molecule type" value="Genomic_DNA"/>
</dbReference>
<dbReference type="GO" id="GO:0003677">
    <property type="term" value="F:DNA binding"/>
    <property type="evidence" value="ECO:0007669"/>
    <property type="project" value="UniProtKB-KW"/>
</dbReference>
<keyword evidence="2" id="KW-0805">Transcription regulation</keyword>
<dbReference type="AlphaFoldDB" id="A0A934IQY9"/>
<keyword evidence="4" id="KW-0804">Transcription</keyword>
<dbReference type="PROSITE" id="PS50931">
    <property type="entry name" value="HTH_LYSR"/>
    <property type="match status" value="1"/>
</dbReference>
<dbReference type="Proteomes" id="UP000609531">
    <property type="component" value="Unassembled WGS sequence"/>
</dbReference>
<dbReference type="GO" id="GO:0003700">
    <property type="term" value="F:DNA-binding transcription factor activity"/>
    <property type="evidence" value="ECO:0007669"/>
    <property type="project" value="InterPro"/>
</dbReference>
<dbReference type="PANTHER" id="PTHR30537:SF5">
    <property type="entry name" value="HTH-TYPE TRANSCRIPTIONAL ACTIVATOR TTDR-RELATED"/>
    <property type="match status" value="1"/>
</dbReference>
<dbReference type="FunFam" id="1.10.10.10:FF:000001">
    <property type="entry name" value="LysR family transcriptional regulator"/>
    <property type="match status" value="1"/>
</dbReference>
<evidence type="ECO:0000256" key="4">
    <source>
        <dbReference type="ARBA" id="ARBA00023163"/>
    </source>
</evidence>
<dbReference type="Pfam" id="PF00126">
    <property type="entry name" value="HTH_1"/>
    <property type="match status" value="1"/>
</dbReference>
<dbReference type="InterPro" id="IPR005119">
    <property type="entry name" value="LysR_subst-bd"/>
</dbReference>
<evidence type="ECO:0000313" key="7">
    <source>
        <dbReference type="Proteomes" id="UP000609531"/>
    </source>
</evidence>
<evidence type="ECO:0000259" key="5">
    <source>
        <dbReference type="PROSITE" id="PS50931"/>
    </source>
</evidence>